<sequence>MSNKKNKDNVDSPRLFTLSALAKILQEYSQEGRYRSGPAFYRELLNPYYRKLEIYRSEKRRLRPDLFANPETGDTPYDKAYATDLCQLKLGSHITTPFMRIEVIKLIILYYNNYLTGIYRRFKEDFNSTINEILREIREQHYNNITDATLPDDPFGQLVTYMLCAFDCGDRKLKLKSEDLNSPLKSTDPELATLLEKTGITGQQFVEDLLPEVKIQTDTNYNKIGDIPSRYFLCPRALLNALIKLYIHNNFASPQKLQAGFIKIIRHIVDIQDIEMSEKYQQAFHTLCALLCEEAPDYIQRKLKENIFNEKTRTEFYKILEESMTMSTKTIGHEKER</sequence>
<dbReference type="EMBL" id="DVIU01000304">
    <property type="protein sequence ID" value="HIS37877.1"/>
    <property type="molecule type" value="Genomic_DNA"/>
</dbReference>
<dbReference type="Proteomes" id="UP000823928">
    <property type="component" value="Unassembled WGS sequence"/>
</dbReference>
<comment type="caution">
    <text evidence="1">The sequence shown here is derived from an EMBL/GenBank/DDBJ whole genome shotgun (WGS) entry which is preliminary data.</text>
</comment>
<accession>A0A9D1JPA9</accession>
<evidence type="ECO:0000313" key="1">
    <source>
        <dbReference type="EMBL" id="HIS37877.1"/>
    </source>
</evidence>
<dbReference type="AlphaFoldDB" id="A0A9D1JPA9"/>
<proteinExistence type="predicted"/>
<evidence type="ECO:0000313" key="2">
    <source>
        <dbReference type="Proteomes" id="UP000823928"/>
    </source>
</evidence>
<protein>
    <submittedName>
        <fullName evidence="1">Uncharacterized protein</fullName>
    </submittedName>
</protein>
<gene>
    <name evidence="1" type="ORF">IAC10_14835</name>
</gene>
<organism evidence="1 2">
    <name type="scientific">Candidatus Scatousia excrementigallinarum</name>
    <dbReference type="NCBI Taxonomy" id="2840935"/>
    <lineage>
        <taxon>Bacteria</taxon>
        <taxon>Candidatus Scatousia</taxon>
    </lineage>
</organism>
<reference evidence="1" key="1">
    <citation type="submission" date="2020-10" db="EMBL/GenBank/DDBJ databases">
        <authorList>
            <person name="Gilroy R."/>
        </authorList>
    </citation>
    <scope>NUCLEOTIDE SEQUENCE</scope>
    <source>
        <strain evidence="1">6276</strain>
    </source>
</reference>
<name>A0A9D1JPA9_9BACT</name>
<reference evidence="1" key="2">
    <citation type="journal article" date="2021" name="PeerJ">
        <title>Extensive microbial diversity within the chicken gut microbiome revealed by metagenomics and culture.</title>
        <authorList>
            <person name="Gilroy R."/>
            <person name="Ravi A."/>
            <person name="Getino M."/>
            <person name="Pursley I."/>
            <person name="Horton D.L."/>
            <person name="Alikhan N.F."/>
            <person name="Baker D."/>
            <person name="Gharbi K."/>
            <person name="Hall N."/>
            <person name="Watson M."/>
            <person name="Adriaenssens E.M."/>
            <person name="Foster-Nyarko E."/>
            <person name="Jarju S."/>
            <person name="Secka A."/>
            <person name="Antonio M."/>
            <person name="Oren A."/>
            <person name="Chaudhuri R.R."/>
            <person name="La Ragione R."/>
            <person name="Hildebrand F."/>
            <person name="Pallen M.J."/>
        </authorList>
    </citation>
    <scope>NUCLEOTIDE SEQUENCE</scope>
    <source>
        <strain evidence="1">6276</strain>
    </source>
</reference>